<dbReference type="PANTHER" id="PTHR34406">
    <property type="entry name" value="PROTEIN YCEI"/>
    <property type="match status" value="1"/>
</dbReference>
<dbReference type="Proteomes" id="UP000831390">
    <property type="component" value="Chromosome"/>
</dbReference>
<dbReference type="SUPFAM" id="SSF101874">
    <property type="entry name" value="YceI-like"/>
    <property type="match status" value="1"/>
</dbReference>
<reference evidence="3 4" key="1">
    <citation type="submission" date="2022-03" db="EMBL/GenBank/DDBJ databases">
        <title>Hymenobactersp. isolated from the air.</title>
        <authorList>
            <person name="Won M."/>
            <person name="Kwon S.-W."/>
        </authorList>
    </citation>
    <scope>NUCLEOTIDE SEQUENCE [LARGE SCALE GENOMIC DNA]</scope>
    <source>
        <strain evidence="3 4">KACC 22596</strain>
    </source>
</reference>
<dbReference type="SMART" id="SM00867">
    <property type="entry name" value="YceI"/>
    <property type="match status" value="1"/>
</dbReference>
<dbReference type="RefSeq" id="WP_243511281.1">
    <property type="nucleotide sequence ID" value="NZ_CP094534.1"/>
</dbReference>
<dbReference type="Gene3D" id="2.40.128.110">
    <property type="entry name" value="Lipid/polyisoprenoid-binding, YceI-like"/>
    <property type="match status" value="1"/>
</dbReference>
<organism evidence="3 4">
    <name type="scientific">Hymenobacter monticola</name>
    <dbReference type="NCBI Taxonomy" id="1705399"/>
    <lineage>
        <taxon>Bacteria</taxon>
        <taxon>Pseudomonadati</taxon>
        <taxon>Bacteroidota</taxon>
        <taxon>Cytophagia</taxon>
        <taxon>Cytophagales</taxon>
        <taxon>Hymenobacteraceae</taxon>
        <taxon>Hymenobacter</taxon>
    </lineage>
</organism>
<evidence type="ECO:0000256" key="1">
    <source>
        <dbReference type="SAM" id="SignalP"/>
    </source>
</evidence>
<evidence type="ECO:0000313" key="3">
    <source>
        <dbReference type="EMBL" id="UOE32519.1"/>
    </source>
</evidence>
<dbReference type="InterPro" id="IPR036761">
    <property type="entry name" value="TTHA0802/YceI-like_sf"/>
</dbReference>
<dbReference type="InterPro" id="IPR007372">
    <property type="entry name" value="Lipid/polyisoprenoid-bd_YceI"/>
</dbReference>
<sequence length="215" mass="22619">MKKYLLPALFAVAVLGAAPAASAQKNNSAKMATNAPAYAVQPQLSTLGWEAKAVTHGHNGTMNFSSGELLVKGNAIVGGTVTVDMKSMKATDITDAGKHATFVSHMSDARYFTVDKYPTATFTIVSVTPIKGAAKDANNATITGDMKIKDQTQRISFPAKVGVKDGLASATGKVTIDRTKFGITENSKATLAESMADKVIYDDIQLAFNVIAKKS</sequence>
<feature type="domain" description="Lipid/polyisoprenoid-binding YceI-like" evidence="2">
    <location>
        <begin position="37"/>
        <end position="213"/>
    </location>
</feature>
<accession>A0ABY4B160</accession>
<gene>
    <name evidence="3" type="ORF">MTP16_15440</name>
</gene>
<keyword evidence="4" id="KW-1185">Reference proteome</keyword>
<evidence type="ECO:0000313" key="4">
    <source>
        <dbReference type="Proteomes" id="UP000831390"/>
    </source>
</evidence>
<protein>
    <submittedName>
        <fullName evidence="3">YceI family protein</fullName>
    </submittedName>
</protein>
<name>A0ABY4B160_9BACT</name>
<evidence type="ECO:0000259" key="2">
    <source>
        <dbReference type="SMART" id="SM00867"/>
    </source>
</evidence>
<keyword evidence="1" id="KW-0732">Signal</keyword>
<dbReference type="Pfam" id="PF04264">
    <property type="entry name" value="YceI"/>
    <property type="match status" value="1"/>
</dbReference>
<feature type="signal peptide" evidence="1">
    <location>
        <begin position="1"/>
        <end position="23"/>
    </location>
</feature>
<dbReference type="PANTHER" id="PTHR34406:SF1">
    <property type="entry name" value="PROTEIN YCEI"/>
    <property type="match status" value="1"/>
</dbReference>
<dbReference type="EMBL" id="CP094534">
    <property type="protein sequence ID" value="UOE32519.1"/>
    <property type="molecule type" value="Genomic_DNA"/>
</dbReference>
<proteinExistence type="predicted"/>
<feature type="chain" id="PRO_5045700151" evidence="1">
    <location>
        <begin position="24"/>
        <end position="215"/>
    </location>
</feature>